<accession>A0A0A9BHF3</accession>
<proteinExistence type="predicted"/>
<protein>
    <submittedName>
        <fullName evidence="1">Uncharacterized protein</fullName>
    </submittedName>
</protein>
<reference evidence="1" key="1">
    <citation type="submission" date="2014-09" db="EMBL/GenBank/DDBJ databases">
        <authorList>
            <person name="Magalhaes I.L.F."/>
            <person name="Oliveira U."/>
            <person name="Santos F.R."/>
            <person name="Vidigal T.H.D.A."/>
            <person name="Brescovit A.D."/>
            <person name="Santos A.J."/>
        </authorList>
    </citation>
    <scope>NUCLEOTIDE SEQUENCE</scope>
    <source>
        <tissue evidence="1">Shoot tissue taken approximately 20 cm above the soil surface</tissue>
    </source>
</reference>
<name>A0A0A9BHF3_ARUDO</name>
<evidence type="ECO:0000313" key="1">
    <source>
        <dbReference type="EMBL" id="JAD58722.1"/>
    </source>
</evidence>
<dbReference type="EMBL" id="GBRH01239173">
    <property type="protein sequence ID" value="JAD58722.1"/>
    <property type="molecule type" value="Transcribed_RNA"/>
</dbReference>
<dbReference type="AlphaFoldDB" id="A0A0A9BHF3"/>
<reference evidence="1" key="2">
    <citation type="journal article" date="2015" name="Data Brief">
        <title>Shoot transcriptome of the giant reed, Arundo donax.</title>
        <authorList>
            <person name="Barrero R.A."/>
            <person name="Guerrero F.D."/>
            <person name="Moolhuijzen P."/>
            <person name="Goolsby J.A."/>
            <person name="Tidwell J."/>
            <person name="Bellgard S.E."/>
            <person name="Bellgard M.I."/>
        </authorList>
    </citation>
    <scope>NUCLEOTIDE SEQUENCE</scope>
    <source>
        <tissue evidence="1">Shoot tissue taken approximately 20 cm above the soil surface</tissue>
    </source>
</reference>
<sequence>MEGKIPKSLSIEQSSYHSTLLRIHQTLKGTRNTTYSIL</sequence>
<organism evidence="1">
    <name type="scientific">Arundo donax</name>
    <name type="common">Giant reed</name>
    <name type="synonym">Donax arundinaceus</name>
    <dbReference type="NCBI Taxonomy" id="35708"/>
    <lineage>
        <taxon>Eukaryota</taxon>
        <taxon>Viridiplantae</taxon>
        <taxon>Streptophyta</taxon>
        <taxon>Embryophyta</taxon>
        <taxon>Tracheophyta</taxon>
        <taxon>Spermatophyta</taxon>
        <taxon>Magnoliopsida</taxon>
        <taxon>Liliopsida</taxon>
        <taxon>Poales</taxon>
        <taxon>Poaceae</taxon>
        <taxon>PACMAD clade</taxon>
        <taxon>Arundinoideae</taxon>
        <taxon>Arundineae</taxon>
        <taxon>Arundo</taxon>
    </lineage>
</organism>